<evidence type="ECO:0000313" key="1">
    <source>
        <dbReference type="EMBL" id="AOP35305.1"/>
    </source>
</evidence>
<dbReference type="InterPro" id="IPR010438">
    <property type="entry name" value="Lambda_Bor"/>
</dbReference>
<dbReference type="Pfam" id="PF06291">
    <property type="entry name" value="Lambda_Bor"/>
    <property type="match status" value="1"/>
</dbReference>
<dbReference type="EMBL" id="CP015217">
    <property type="protein sequence ID" value="AOP35305.1"/>
    <property type="molecule type" value="Genomic_DNA"/>
</dbReference>
<sequence>MSISNKSILLKIFIILLISFGSSFCQHVRVRLNQDPPKECLSEKADKKKCKHALEERERLNAEPSQMYVIPQAYYYWGLSPKNYPIDATHYCSNGVKEAHQYSTFFDSLYEQLTIGIYSPRTLVLICYN</sequence>
<gene>
    <name evidence="1" type="ORF">A0128_16515</name>
</gene>
<protein>
    <submittedName>
        <fullName evidence="1">Uncharacterized protein</fullName>
    </submittedName>
</protein>
<dbReference type="RefSeq" id="WP_069608508.1">
    <property type="nucleotide sequence ID" value="NZ_CP015217.1"/>
</dbReference>
<proteinExistence type="predicted"/>
<dbReference type="AlphaFoldDB" id="A0A1D7V0E0"/>
<reference evidence="1 2" key="1">
    <citation type="submission" date="2016-04" db="EMBL/GenBank/DDBJ databases">
        <title>Complete genome seqeunce of Leptospira alstonii serovar Room22.</title>
        <authorList>
            <person name="Nally J.E."/>
            <person name="Bayles D.O."/>
            <person name="Hurley D."/>
            <person name="Fanning S."/>
            <person name="McMahon B.J."/>
            <person name="Arent Z."/>
        </authorList>
    </citation>
    <scope>NUCLEOTIDE SEQUENCE [LARGE SCALE GENOMIC DNA]</scope>
    <source>
        <strain evidence="1 2">GWTS #1</strain>
    </source>
</reference>
<organism evidence="1 2">
    <name type="scientific">Leptospira tipperaryensis</name>
    <dbReference type="NCBI Taxonomy" id="2564040"/>
    <lineage>
        <taxon>Bacteria</taxon>
        <taxon>Pseudomonadati</taxon>
        <taxon>Spirochaetota</taxon>
        <taxon>Spirochaetia</taxon>
        <taxon>Leptospirales</taxon>
        <taxon>Leptospiraceae</taxon>
        <taxon>Leptospira</taxon>
    </lineage>
</organism>
<accession>A0A1D7V0E0</accession>
<dbReference type="Proteomes" id="UP000094197">
    <property type="component" value="Chromosome 1"/>
</dbReference>
<evidence type="ECO:0000313" key="2">
    <source>
        <dbReference type="Proteomes" id="UP000094197"/>
    </source>
</evidence>
<name>A0A1D7V0E0_9LEPT</name>
<dbReference type="KEGG" id="laj:A0128_16515"/>
<keyword evidence="2" id="KW-1185">Reference proteome</keyword>